<dbReference type="InterPro" id="IPR019787">
    <property type="entry name" value="Znf_PHD-finger"/>
</dbReference>
<evidence type="ECO:0000256" key="3">
    <source>
        <dbReference type="ARBA" id="ARBA00022833"/>
    </source>
</evidence>
<dbReference type="InterPro" id="IPR001965">
    <property type="entry name" value="Znf_PHD"/>
</dbReference>
<feature type="domain" description="PHD-type" evidence="6">
    <location>
        <begin position="19"/>
        <end position="71"/>
    </location>
</feature>
<dbReference type="CDD" id="cd15489">
    <property type="entry name" value="PHD_SF"/>
    <property type="match status" value="1"/>
</dbReference>
<dbReference type="SMART" id="SM00249">
    <property type="entry name" value="PHD"/>
    <property type="match status" value="1"/>
</dbReference>
<keyword evidence="8" id="KW-1185">Reference proteome</keyword>
<dbReference type="Pfam" id="PF00628">
    <property type="entry name" value="PHD"/>
    <property type="match status" value="1"/>
</dbReference>
<evidence type="ECO:0000256" key="5">
    <source>
        <dbReference type="SAM" id="MobiDB-lite"/>
    </source>
</evidence>
<dbReference type="Proteomes" id="UP001153076">
    <property type="component" value="Unassembled WGS sequence"/>
</dbReference>
<dbReference type="InterPro" id="IPR013083">
    <property type="entry name" value="Znf_RING/FYVE/PHD"/>
</dbReference>
<dbReference type="Gene3D" id="3.30.40.10">
    <property type="entry name" value="Zinc/RING finger domain, C3HC4 (zinc finger)"/>
    <property type="match status" value="1"/>
</dbReference>
<organism evidence="7 8">
    <name type="scientific">Carnegiea gigantea</name>
    <dbReference type="NCBI Taxonomy" id="171969"/>
    <lineage>
        <taxon>Eukaryota</taxon>
        <taxon>Viridiplantae</taxon>
        <taxon>Streptophyta</taxon>
        <taxon>Embryophyta</taxon>
        <taxon>Tracheophyta</taxon>
        <taxon>Spermatophyta</taxon>
        <taxon>Magnoliopsida</taxon>
        <taxon>eudicotyledons</taxon>
        <taxon>Gunneridae</taxon>
        <taxon>Pentapetalae</taxon>
        <taxon>Caryophyllales</taxon>
        <taxon>Cactineae</taxon>
        <taxon>Cactaceae</taxon>
        <taxon>Cactoideae</taxon>
        <taxon>Echinocereeae</taxon>
        <taxon>Carnegiea</taxon>
    </lineage>
</organism>
<protein>
    <recommendedName>
        <fullName evidence="6">PHD-type domain-containing protein</fullName>
    </recommendedName>
</protein>
<dbReference type="AlphaFoldDB" id="A0A9Q1QS76"/>
<comment type="caution">
    <text evidence="7">The sequence shown here is derived from an EMBL/GenBank/DDBJ whole genome shotgun (WGS) entry which is preliminary data.</text>
</comment>
<dbReference type="EMBL" id="JAKOGI010000016">
    <property type="protein sequence ID" value="KAJ8450390.1"/>
    <property type="molecule type" value="Genomic_DNA"/>
</dbReference>
<keyword evidence="2 4" id="KW-0863">Zinc-finger</keyword>
<sequence length="399" mass="43505">MAELLTSPLSHGNEEHSQVEVCNFCGDRGFSNALINCSECCETLVHQYCLGIPPGSIDDSFNWLCEFCCGQMECEPCSSTKSVCAATKGKGKTKKRNRERAPSVLQSEIPVLGSVSKRIRKERTEDQSLSGTTKVAIGNCSNSEDDQNMDSRLDHKMDCSSSCMVYRDDNVDDTPDDEDPFISGESAIIPVVDQPEPLLMVLPVEHHQSSEEEKTKYGNHLLDCWGEPEGALSSLMENPEELMSGLVLLVSPSGEVFICENSGLCDEGSGIVLLVRSSGEVFTHEDSSLCDEGSGRIFKQGDPQKLKLGSSPTVGEVFDKYRLLGQKCVIEETSVLDMPFLRTNEDIDVFCDDAIDTCNVEENTVKCLKETHERMVVGRGCGVAGLIVEVEDGEAEAGA</sequence>
<evidence type="ECO:0000256" key="1">
    <source>
        <dbReference type="ARBA" id="ARBA00022723"/>
    </source>
</evidence>
<dbReference type="InterPro" id="IPR011011">
    <property type="entry name" value="Znf_FYVE_PHD"/>
</dbReference>
<evidence type="ECO:0000256" key="4">
    <source>
        <dbReference type="PROSITE-ProRule" id="PRU00146"/>
    </source>
</evidence>
<dbReference type="GO" id="GO:0008270">
    <property type="term" value="F:zinc ion binding"/>
    <property type="evidence" value="ECO:0007669"/>
    <property type="project" value="UniProtKB-KW"/>
</dbReference>
<dbReference type="OrthoDB" id="1932206at2759"/>
<keyword evidence="3" id="KW-0862">Zinc</keyword>
<accession>A0A9Q1QS76</accession>
<evidence type="ECO:0000313" key="8">
    <source>
        <dbReference type="Proteomes" id="UP001153076"/>
    </source>
</evidence>
<dbReference type="SUPFAM" id="SSF57903">
    <property type="entry name" value="FYVE/PHD zinc finger"/>
    <property type="match status" value="1"/>
</dbReference>
<keyword evidence="1" id="KW-0479">Metal-binding</keyword>
<gene>
    <name evidence="7" type="ORF">Cgig2_004847</name>
</gene>
<evidence type="ECO:0000313" key="7">
    <source>
        <dbReference type="EMBL" id="KAJ8450390.1"/>
    </source>
</evidence>
<evidence type="ECO:0000259" key="6">
    <source>
        <dbReference type="PROSITE" id="PS50016"/>
    </source>
</evidence>
<dbReference type="PROSITE" id="PS01359">
    <property type="entry name" value="ZF_PHD_1"/>
    <property type="match status" value="1"/>
</dbReference>
<dbReference type="PROSITE" id="PS50016">
    <property type="entry name" value="ZF_PHD_2"/>
    <property type="match status" value="1"/>
</dbReference>
<evidence type="ECO:0000256" key="2">
    <source>
        <dbReference type="ARBA" id="ARBA00022771"/>
    </source>
</evidence>
<proteinExistence type="predicted"/>
<feature type="region of interest" description="Disordered" evidence="5">
    <location>
        <begin position="121"/>
        <end position="150"/>
    </location>
</feature>
<dbReference type="InterPro" id="IPR019786">
    <property type="entry name" value="Zinc_finger_PHD-type_CS"/>
</dbReference>
<reference evidence="7" key="1">
    <citation type="submission" date="2022-04" db="EMBL/GenBank/DDBJ databases">
        <title>Carnegiea gigantea Genome sequencing and assembly v2.</title>
        <authorList>
            <person name="Copetti D."/>
            <person name="Sanderson M.J."/>
            <person name="Burquez A."/>
            <person name="Wojciechowski M.F."/>
        </authorList>
    </citation>
    <scope>NUCLEOTIDE SEQUENCE</scope>
    <source>
        <strain evidence="7">SGP5-SGP5p</strain>
        <tissue evidence="7">Aerial part</tissue>
    </source>
</reference>
<name>A0A9Q1QS76_9CARY</name>